<dbReference type="Pfam" id="PF13592">
    <property type="entry name" value="HTH_33"/>
    <property type="match status" value="1"/>
</dbReference>
<feature type="domain" description="Winged helix-turn helix" evidence="2">
    <location>
        <begin position="87"/>
        <end position="142"/>
    </location>
</feature>
<accession>A0A2K8SJH9</accession>
<evidence type="ECO:0000259" key="2">
    <source>
        <dbReference type="Pfam" id="PF13592"/>
    </source>
</evidence>
<sequence length="165" mass="19298">MEELIEFIQANPDPRELKRALAVQMLMQNYKHSTIGHILGVSVGFVNKWKYIFGEQGVAGLRLRYKGSKSYLDSTQKQILLSWLQQKNYWHLSELKEYLSDNFDVSFESNQSYYYLLKQANISWKKTQKSNPRKDPDLVAKKTRNNSVADGTPARDSVWRTRSFL</sequence>
<protein>
    <submittedName>
        <fullName evidence="3">Transposase</fullName>
    </submittedName>
</protein>
<evidence type="ECO:0000256" key="1">
    <source>
        <dbReference type="SAM" id="MobiDB-lite"/>
    </source>
</evidence>
<proteinExistence type="predicted"/>
<dbReference type="SUPFAM" id="SSF46689">
    <property type="entry name" value="Homeodomain-like"/>
    <property type="match status" value="1"/>
</dbReference>
<organism evidence="3 4">
    <name type="scientific">Nostoc flagelliforme CCNUN1</name>
    <dbReference type="NCBI Taxonomy" id="2038116"/>
    <lineage>
        <taxon>Bacteria</taxon>
        <taxon>Bacillati</taxon>
        <taxon>Cyanobacteriota</taxon>
        <taxon>Cyanophyceae</taxon>
        <taxon>Nostocales</taxon>
        <taxon>Nostocaceae</taxon>
        <taxon>Nostoc</taxon>
    </lineage>
</organism>
<dbReference type="AlphaFoldDB" id="A0A2K8SJH9"/>
<name>A0A2K8SJH9_9NOSO</name>
<dbReference type="InterPro" id="IPR025959">
    <property type="entry name" value="Winged_HTH_dom"/>
</dbReference>
<dbReference type="InterPro" id="IPR009057">
    <property type="entry name" value="Homeodomain-like_sf"/>
</dbReference>
<feature type="region of interest" description="Disordered" evidence="1">
    <location>
        <begin position="127"/>
        <end position="156"/>
    </location>
</feature>
<dbReference type="Proteomes" id="UP000232003">
    <property type="component" value="Chromosome"/>
</dbReference>
<reference evidence="3 4" key="1">
    <citation type="submission" date="2017-11" db="EMBL/GenBank/DDBJ databases">
        <title>Complete genome of a free-living desiccation-tolerant cyanobacterium and its photosynthetic adaptation to extreme terrestrial habitat.</title>
        <authorList>
            <person name="Shang J."/>
        </authorList>
    </citation>
    <scope>NUCLEOTIDE SEQUENCE [LARGE SCALE GENOMIC DNA]</scope>
    <source>
        <strain evidence="3 4">CCNUN1</strain>
    </source>
</reference>
<evidence type="ECO:0000313" key="4">
    <source>
        <dbReference type="Proteomes" id="UP000232003"/>
    </source>
</evidence>
<dbReference type="KEGG" id="nfl:COO91_01458"/>
<evidence type="ECO:0000313" key="3">
    <source>
        <dbReference type="EMBL" id="AUB35568.1"/>
    </source>
</evidence>
<dbReference type="EMBL" id="CP024785">
    <property type="protein sequence ID" value="AUB35568.1"/>
    <property type="molecule type" value="Genomic_DNA"/>
</dbReference>
<keyword evidence="4" id="KW-1185">Reference proteome</keyword>
<gene>
    <name evidence="3" type="ORF">COO91_01458</name>
</gene>